<evidence type="ECO:0000259" key="4">
    <source>
        <dbReference type="Pfam" id="PF00534"/>
    </source>
</evidence>
<feature type="region of interest" description="Disordered" evidence="3">
    <location>
        <begin position="379"/>
        <end position="405"/>
    </location>
</feature>
<dbReference type="Proteomes" id="UP000031549">
    <property type="component" value="Unassembled WGS sequence"/>
</dbReference>
<dbReference type="GO" id="GO:0016757">
    <property type="term" value="F:glycosyltransferase activity"/>
    <property type="evidence" value="ECO:0007669"/>
    <property type="project" value="UniProtKB-KW"/>
</dbReference>
<keyword evidence="7" id="KW-1185">Reference proteome</keyword>
<comment type="caution">
    <text evidence="6">The sequence shown here is derived from an EMBL/GenBank/DDBJ whole genome shotgun (WGS) entry which is preliminary data.</text>
</comment>
<dbReference type="PANTHER" id="PTHR12526:SF510">
    <property type="entry name" value="D-INOSITOL 3-PHOSPHATE GLYCOSYLTRANSFERASE"/>
    <property type="match status" value="1"/>
</dbReference>
<evidence type="ECO:0000256" key="3">
    <source>
        <dbReference type="SAM" id="MobiDB-lite"/>
    </source>
</evidence>
<evidence type="ECO:0000256" key="1">
    <source>
        <dbReference type="ARBA" id="ARBA00022676"/>
    </source>
</evidence>
<sequence>MKLCIVTPYVIKGDGQGRANYEIVWEAIRRGHHVTLVARKVAPELQENSQVNWVYFPVEGFPTQLVREMMFSRHSAAWLRKHRHEFDVVQVYGAITSEKGDVNTSQFVHSSWLRSPVHTSRVNRNIYGVYHWLYTNLNAYWEKKAFRQAKVSVAVSEKIKNELVEDVGISSDRIRVILNGVDVEEFVPGATERQKFGLPEDVTLALFAGDIRTNRKNLDTVLHALVQVPEVHLAVVGDTAGSPYPQLAASLSLSERVHFLGFRRDIAQIMQTADLFVFPSRYEACTLVMMEAMASGLPVITATTAGGAEIVTPDCGFVLADSDDTNALAQALSILKSDRHLRQKMGQAARTIAEQNTWTSKAQSYVDLFEELVNDQYHRSHTHLSPTSRPDALPGSAEKANSASR</sequence>
<dbReference type="SUPFAM" id="SSF53756">
    <property type="entry name" value="UDP-Glycosyltransferase/glycogen phosphorylase"/>
    <property type="match status" value="1"/>
</dbReference>
<evidence type="ECO:0000313" key="6">
    <source>
        <dbReference type="EMBL" id="NEU71173.1"/>
    </source>
</evidence>
<dbReference type="CDD" id="cd03801">
    <property type="entry name" value="GT4_PimA-like"/>
    <property type="match status" value="1"/>
</dbReference>
<organism evidence="6 7">
    <name type="scientific">Hassallia byssoidea VB512170</name>
    <dbReference type="NCBI Taxonomy" id="1304833"/>
    <lineage>
        <taxon>Bacteria</taxon>
        <taxon>Bacillati</taxon>
        <taxon>Cyanobacteriota</taxon>
        <taxon>Cyanophyceae</taxon>
        <taxon>Nostocales</taxon>
        <taxon>Tolypothrichaceae</taxon>
        <taxon>Hassallia</taxon>
    </lineage>
</organism>
<dbReference type="Pfam" id="PF13439">
    <property type="entry name" value="Glyco_transf_4"/>
    <property type="match status" value="1"/>
</dbReference>
<dbReference type="InterPro" id="IPR028098">
    <property type="entry name" value="Glyco_trans_4-like_N"/>
</dbReference>
<feature type="domain" description="Glycosyl transferase family 1" evidence="4">
    <location>
        <begin position="191"/>
        <end position="350"/>
    </location>
</feature>
<dbReference type="Pfam" id="PF00534">
    <property type="entry name" value="Glycos_transf_1"/>
    <property type="match status" value="1"/>
</dbReference>
<dbReference type="Gene3D" id="3.40.50.2000">
    <property type="entry name" value="Glycogen Phosphorylase B"/>
    <property type="match status" value="2"/>
</dbReference>
<evidence type="ECO:0000313" key="7">
    <source>
        <dbReference type="Proteomes" id="UP000031549"/>
    </source>
</evidence>
<dbReference type="RefSeq" id="WP_039752961.1">
    <property type="nucleotide sequence ID" value="NZ_JTCM02000001.1"/>
</dbReference>
<proteinExistence type="predicted"/>
<name>A0A846H1F6_9CYAN</name>
<keyword evidence="2 6" id="KW-0808">Transferase</keyword>
<dbReference type="EMBL" id="JTCM02000001">
    <property type="protein sequence ID" value="NEU71173.1"/>
    <property type="molecule type" value="Genomic_DNA"/>
</dbReference>
<gene>
    <name evidence="6" type="ORF">PI95_000910</name>
</gene>
<dbReference type="AlphaFoldDB" id="A0A846H1F6"/>
<protein>
    <submittedName>
        <fullName evidence="6">Glycosyltransferase family 4 protein</fullName>
    </submittedName>
</protein>
<reference evidence="6 7" key="1">
    <citation type="journal article" date="2015" name="Genome Announc.">
        <title>Draft Genome Sequence of Cyanobacterium Hassallia byssoidea Strain VB512170, Isolated from Monuments in India.</title>
        <authorList>
            <person name="Singh D."/>
            <person name="Chandrababunaidu M.M."/>
            <person name="Panda A."/>
            <person name="Sen D."/>
            <person name="Bhattacharyya S."/>
            <person name="Adhikary S.P."/>
            <person name="Tripathy S."/>
        </authorList>
    </citation>
    <scope>NUCLEOTIDE SEQUENCE [LARGE SCALE GENOMIC DNA]</scope>
    <source>
        <strain evidence="6 7">VB512170</strain>
    </source>
</reference>
<evidence type="ECO:0000259" key="5">
    <source>
        <dbReference type="Pfam" id="PF13439"/>
    </source>
</evidence>
<keyword evidence="1" id="KW-0328">Glycosyltransferase</keyword>
<dbReference type="PANTHER" id="PTHR12526">
    <property type="entry name" value="GLYCOSYLTRANSFERASE"/>
    <property type="match status" value="1"/>
</dbReference>
<dbReference type="InterPro" id="IPR001296">
    <property type="entry name" value="Glyco_trans_1"/>
</dbReference>
<accession>A0A846H1F6</accession>
<evidence type="ECO:0000256" key="2">
    <source>
        <dbReference type="ARBA" id="ARBA00022679"/>
    </source>
</evidence>
<feature type="domain" description="Glycosyltransferase subfamily 4-like N-terminal" evidence="5">
    <location>
        <begin position="14"/>
        <end position="184"/>
    </location>
</feature>